<feature type="compositionally biased region" description="Acidic residues" evidence="3">
    <location>
        <begin position="268"/>
        <end position="289"/>
    </location>
</feature>
<dbReference type="STRING" id="81824.A9V2E2"/>
<reference evidence="4 5" key="1">
    <citation type="journal article" date="2008" name="Nature">
        <title>The genome of the choanoflagellate Monosiga brevicollis and the origin of metazoans.</title>
        <authorList>
            <consortium name="JGI Sequencing"/>
            <person name="King N."/>
            <person name="Westbrook M.J."/>
            <person name="Young S.L."/>
            <person name="Kuo A."/>
            <person name="Abedin M."/>
            <person name="Chapman J."/>
            <person name="Fairclough S."/>
            <person name="Hellsten U."/>
            <person name="Isogai Y."/>
            <person name="Letunic I."/>
            <person name="Marr M."/>
            <person name="Pincus D."/>
            <person name="Putnam N."/>
            <person name="Rokas A."/>
            <person name="Wright K.J."/>
            <person name="Zuzow R."/>
            <person name="Dirks W."/>
            <person name="Good M."/>
            <person name="Goodstein D."/>
            <person name="Lemons D."/>
            <person name="Li W."/>
            <person name="Lyons J.B."/>
            <person name="Morris A."/>
            <person name="Nichols S."/>
            <person name="Richter D.J."/>
            <person name="Salamov A."/>
            <person name="Bork P."/>
            <person name="Lim W.A."/>
            <person name="Manning G."/>
            <person name="Miller W.T."/>
            <person name="McGinnis W."/>
            <person name="Shapiro H."/>
            <person name="Tjian R."/>
            <person name="Grigoriev I.V."/>
            <person name="Rokhsar D."/>
        </authorList>
    </citation>
    <scope>NUCLEOTIDE SEQUENCE [LARGE SCALE GENOMIC DNA]</scope>
    <source>
        <strain evidence="5">MX1 / ATCC 50154</strain>
    </source>
</reference>
<dbReference type="InterPro" id="IPR050216">
    <property type="entry name" value="LRR_domain-containing"/>
</dbReference>
<dbReference type="Pfam" id="PF13855">
    <property type="entry name" value="LRR_8"/>
    <property type="match status" value="1"/>
</dbReference>
<feature type="region of interest" description="Disordered" evidence="3">
    <location>
        <begin position="201"/>
        <end position="320"/>
    </location>
</feature>
<feature type="compositionally biased region" description="Polar residues" evidence="3">
    <location>
        <begin position="365"/>
        <end position="384"/>
    </location>
</feature>
<sequence>MLSAPSEADEEAVARLAQEDVASTSLDLAELEWAVIPEELYAFQNLEELYLSDNALTALPPELFEQLPFLRYVDARYNQLGFLPDTIGYHPALTTLLVGNNQLTSLPVEMGYSESLRQLNLRNNPLYFPPTEVVAQGCAVVLQYLRERAGPKDPNRLVQQMTVLTLDEEPELPLPTKPALEAEDTQAAVSIVQSTLCESQPISPEPEATLQPEELPQEPPEAPVVSNMRMPKEATPPPPIQEEPEEELQDDVVITAEVSNAEILSEHAEEEEEEAESTAGEEESSEEEAPLPPRTILRSRPASNIVIPVRTGSPELHGGDFDLLDQMLDEKRSAANSARARSALTALRLDERASRATSARSRLSGRNSTSSTFTRPASDVQNPVQDPKTE</sequence>
<dbReference type="PROSITE" id="PS51450">
    <property type="entry name" value="LRR"/>
    <property type="match status" value="1"/>
</dbReference>
<dbReference type="InterPro" id="IPR032675">
    <property type="entry name" value="LRR_dom_sf"/>
</dbReference>
<evidence type="ECO:0000256" key="2">
    <source>
        <dbReference type="ARBA" id="ARBA00022737"/>
    </source>
</evidence>
<dbReference type="PANTHER" id="PTHR48051:SF54">
    <property type="entry name" value="LEUCINE-RICH REPEAT-CONTAINING PROTEIN"/>
    <property type="match status" value="1"/>
</dbReference>
<keyword evidence="5" id="KW-1185">Reference proteome</keyword>
<name>A9V2E2_MONBE</name>
<dbReference type="GeneID" id="5892243"/>
<dbReference type="RefSeq" id="XP_001746954.1">
    <property type="nucleotide sequence ID" value="XM_001746902.1"/>
</dbReference>
<feature type="compositionally biased region" description="Low complexity" evidence="3">
    <location>
        <begin position="205"/>
        <end position="214"/>
    </location>
</feature>
<dbReference type="Proteomes" id="UP000001357">
    <property type="component" value="Unassembled WGS sequence"/>
</dbReference>
<dbReference type="InterPro" id="IPR003591">
    <property type="entry name" value="Leu-rich_rpt_typical-subtyp"/>
</dbReference>
<protein>
    <submittedName>
        <fullName evidence="4">Uncharacterized protein</fullName>
    </submittedName>
</protein>
<dbReference type="Gene3D" id="3.80.10.10">
    <property type="entry name" value="Ribonuclease Inhibitor"/>
    <property type="match status" value="1"/>
</dbReference>
<dbReference type="InterPro" id="IPR001611">
    <property type="entry name" value="Leu-rich_rpt"/>
</dbReference>
<dbReference type="eggNOG" id="KOG0620">
    <property type="taxonomic scope" value="Eukaryota"/>
</dbReference>
<dbReference type="EMBL" id="CH991555">
    <property type="protein sequence ID" value="EDQ88361.1"/>
    <property type="molecule type" value="Genomic_DNA"/>
</dbReference>
<proteinExistence type="predicted"/>
<evidence type="ECO:0000256" key="3">
    <source>
        <dbReference type="SAM" id="MobiDB-lite"/>
    </source>
</evidence>
<gene>
    <name evidence="4" type="ORF">MONBRDRAFT_26448</name>
</gene>
<evidence type="ECO:0000256" key="1">
    <source>
        <dbReference type="ARBA" id="ARBA00022614"/>
    </source>
</evidence>
<keyword evidence="1" id="KW-0433">Leucine-rich repeat</keyword>
<dbReference type="PANTHER" id="PTHR48051">
    <property type="match status" value="1"/>
</dbReference>
<evidence type="ECO:0000313" key="5">
    <source>
        <dbReference type="Proteomes" id="UP000001357"/>
    </source>
</evidence>
<feature type="region of interest" description="Disordered" evidence="3">
    <location>
        <begin position="332"/>
        <end position="390"/>
    </location>
</feature>
<dbReference type="SUPFAM" id="SSF52058">
    <property type="entry name" value="L domain-like"/>
    <property type="match status" value="1"/>
</dbReference>
<feature type="compositionally biased region" description="Low complexity" evidence="3">
    <location>
        <begin position="355"/>
        <end position="364"/>
    </location>
</feature>
<dbReference type="InParanoid" id="A9V2E2"/>
<keyword evidence="2" id="KW-0677">Repeat</keyword>
<accession>A9V2E2</accession>
<feature type="compositionally biased region" description="Low complexity" evidence="3">
    <location>
        <begin position="334"/>
        <end position="347"/>
    </location>
</feature>
<dbReference type="KEGG" id="mbr:MONBRDRAFT_26448"/>
<dbReference type="SMART" id="SM00364">
    <property type="entry name" value="LRR_BAC"/>
    <property type="match status" value="3"/>
</dbReference>
<organism evidence="4 5">
    <name type="scientific">Monosiga brevicollis</name>
    <name type="common">Choanoflagellate</name>
    <dbReference type="NCBI Taxonomy" id="81824"/>
    <lineage>
        <taxon>Eukaryota</taxon>
        <taxon>Choanoflagellata</taxon>
        <taxon>Craspedida</taxon>
        <taxon>Salpingoecidae</taxon>
        <taxon>Monosiga</taxon>
    </lineage>
</organism>
<dbReference type="AlphaFoldDB" id="A9V2E2"/>
<evidence type="ECO:0000313" key="4">
    <source>
        <dbReference type="EMBL" id="EDQ88361.1"/>
    </source>
</evidence>
<dbReference type="SMART" id="SM00369">
    <property type="entry name" value="LRR_TYP"/>
    <property type="match status" value="3"/>
</dbReference>